<dbReference type="RefSeq" id="WP_047070116.1">
    <property type="nucleotide sequence ID" value="NZ_BJOL01000006.1"/>
</dbReference>
<reference evidence="3 4" key="1">
    <citation type="submission" date="2015-05" db="EMBL/GenBank/DDBJ databases">
        <title>Genome sequencing project for genomic taxonomy and phylogenomics of Bacillus-like bacteria.</title>
        <authorList>
            <person name="Liu B."/>
            <person name="Wang J."/>
            <person name="Zhu Y."/>
            <person name="Liu G."/>
            <person name="Chen Q."/>
            <person name="Chen Z."/>
            <person name="Lan J."/>
            <person name="Che J."/>
            <person name="Ge C."/>
            <person name="Shi H."/>
            <person name="Pan Z."/>
            <person name="Liu X."/>
        </authorList>
    </citation>
    <scope>NUCLEOTIDE SEQUENCE [LARGE SCALE GENOMIC DNA]</scope>
    <source>
        <strain evidence="3 4">DSM 9885</strain>
    </source>
</reference>
<dbReference type="GeneID" id="87585844"/>
<gene>
    <name evidence="3" type="ORF">AA984_12265</name>
    <name evidence="2" type="ORF">BFO01nite_12020</name>
</gene>
<keyword evidence="5" id="KW-1185">Reference proteome</keyword>
<evidence type="ECO:0008006" key="6">
    <source>
        <dbReference type="Google" id="ProtNLM"/>
    </source>
</evidence>
<dbReference type="OrthoDB" id="2644333at2"/>
<reference evidence="2 5" key="2">
    <citation type="submission" date="2019-06" db="EMBL/GenBank/DDBJ databases">
        <title>Whole genome shotgun sequence of Brevibacillus formosus NBRC 15716.</title>
        <authorList>
            <person name="Hosoyama A."/>
            <person name="Uohara A."/>
            <person name="Ohji S."/>
            <person name="Ichikawa N."/>
        </authorList>
    </citation>
    <scope>NUCLEOTIDE SEQUENCE [LARGE SCALE GENOMIC DNA]</scope>
    <source>
        <strain evidence="2 5">NBRC 15716</strain>
    </source>
</reference>
<keyword evidence="1" id="KW-1133">Transmembrane helix</keyword>
<dbReference type="EMBL" id="BJOL01000006">
    <property type="protein sequence ID" value="GED57070.1"/>
    <property type="molecule type" value="Genomic_DNA"/>
</dbReference>
<accession>A0A837KSY6</accession>
<organism evidence="3 4">
    <name type="scientific">Brevibacillus formosus</name>
    <dbReference type="NCBI Taxonomy" id="54913"/>
    <lineage>
        <taxon>Bacteria</taxon>
        <taxon>Bacillati</taxon>
        <taxon>Bacillota</taxon>
        <taxon>Bacilli</taxon>
        <taxon>Bacillales</taxon>
        <taxon>Paenibacillaceae</taxon>
        <taxon>Brevibacillus</taxon>
    </lineage>
</organism>
<keyword evidence="1" id="KW-0812">Transmembrane</keyword>
<feature type="transmembrane region" description="Helical" evidence="1">
    <location>
        <begin position="44"/>
        <end position="65"/>
    </location>
</feature>
<dbReference type="EMBL" id="LDCN01000003">
    <property type="protein sequence ID" value="KLH99279.1"/>
    <property type="molecule type" value="Genomic_DNA"/>
</dbReference>
<keyword evidence="1" id="KW-0472">Membrane</keyword>
<dbReference type="AlphaFoldDB" id="A0A837KSY6"/>
<evidence type="ECO:0000256" key="1">
    <source>
        <dbReference type="SAM" id="Phobius"/>
    </source>
</evidence>
<evidence type="ECO:0000313" key="4">
    <source>
        <dbReference type="Proteomes" id="UP000035218"/>
    </source>
</evidence>
<proteinExistence type="predicted"/>
<comment type="caution">
    <text evidence="3">The sequence shown here is derived from an EMBL/GenBank/DDBJ whole genome shotgun (WGS) entry which is preliminary data.</text>
</comment>
<protein>
    <recommendedName>
        <fullName evidence="6">DUF4367 domain-containing protein</fullName>
    </recommendedName>
</protein>
<evidence type="ECO:0000313" key="3">
    <source>
        <dbReference type="EMBL" id="KLH99279.1"/>
    </source>
</evidence>
<evidence type="ECO:0000313" key="5">
    <source>
        <dbReference type="Proteomes" id="UP000319498"/>
    </source>
</evidence>
<dbReference type="Proteomes" id="UP000035218">
    <property type="component" value="Unassembled WGS sequence"/>
</dbReference>
<evidence type="ECO:0000313" key="2">
    <source>
        <dbReference type="EMBL" id="GED57070.1"/>
    </source>
</evidence>
<dbReference type="Proteomes" id="UP000319498">
    <property type="component" value="Unassembled WGS sequence"/>
</dbReference>
<name>A0A837KSY6_9BACL</name>
<sequence length="311" mass="35800">MNRNKSHESIKELFNDPRIPQEIEISHQVMTKIKREKERFFVKYKVSILVAIGLIASISSGYAAVQYYQLKDEKGEVIYQQKDISQIPEKPKVVKELDPETKKYQDKRSEITGSMEPGTAAAVYITVHNPNKAVATLYKAFEFANLADLRKKVGDQIFVPETLPGGYSFEDANLTFDIKREYDKEALYKKAEQEKKEYVIQPLEWTNKLDTLYATYKSGKSYINLNISNYEDVEDSTTYVINQDEQQKEVVKVGQIEVLYTEEASKDGIEKNIVWVMEYDGKNMQYEVVTTGDVLTKGNISEFVNAMMPKK</sequence>